<reference evidence="3 4" key="1">
    <citation type="submission" date="2020-11" db="EMBL/GenBank/DDBJ databases">
        <authorList>
            <person name="Wallbank WR R."/>
            <person name="Pardo Diaz C."/>
            <person name="Kozak K."/>
            <person name="Martin S."/>
            <person name="Jiggins C."/>
            <person name="Moest M."/>
            <person name="Warren A I."/>
            <person name="Generalovic N T."/>
            <person name="Byers J.R.P. K."/>
            <person name="Montejo-Kovacevich G."/>
            <person name="Yen C E."/>
        </authorList>
    </citation>
    <scope>NUCLEOTIDE SEQUENCE [LARGE SCALE GENOMIC DNA]</scope>
</reference>
<dbReference type="PANTHER" id="PTHR11091:SF0">
    <property type="entry name" value="MALATE DEHYDROGENASE"/>
    <property type="match status" value="1"/>
</dbReference>
<comment type="similarity">
    <text evidence="1">Belongs to the LDH2/MDH2 oxidoreductase family.</text>
</comment>
<name>A0A7R8UMG3_HERIL</name>
<sequence>MALRCKVILQSMKRGAVTSPSVCCSTTTHPRNSQWATFTNSAHPTVTTSKGTSNPSSNIVPRTSGAGYSCYVPARHISQSSTRMAPGTTTKPKLVAVEESRRFMIDCFTAANTPKENAVAMADLLIAADQRGHFSHGMNRLEMYINDLLKNSTDGYAVPKILKETPATAWVDGLNGLGAVVGNFCMDLAIQKAKQVGVGWVCAKGSNHYGIAGWYSLQAMKEGLIGISMTNTSPLMAPTRSKEAALGTNPIAVGAPAETEGFLLDMATTAVAVGKIEIQRRKGEPLPHGWAQDPEGNETTDPELAFKTGCLCPLGGSEITSGYKGYGLGAVVDILSGVLAGANYSTKVRKWTHAGADTHADLGQVFIAVNPDCFAPGFEGRLEDLHARLHGLAPTDPKKPVLIPGEKERLNIEAVKKAGGIQYLENQLNTCASLAERLKIQPMRFL</sequence>
<keyword evidence="2" id="KW-0560">Oxidoreductase</keyword>
<dbReference type="InParanoid" id="A0A7R8UMG3"/>
<dbReference type="AlphaFoldDB" id="A0A7R8UMG3"/>
<dbReference type="SUPFAM" id="SSF89733">
    <property type="entry name" value="L-sulfolactate dehydrogenase-like"/>
    <property type="match status" value="1"/>
</dbReference>
<dbReference type="GO" id="GO:0016491">
    <property type="term" value="F:oxidoreductase activity"/>
    <property type="evidence" value="ECO:0007669"/>
    <property type="project" value="UniProtKB-KW"/>
</dbReference>
<dbReference type="OMA" id="TNTEPAM"/>
<organism evidence="3 4">
    <name type="scientific">Hermetia illucens</name>
    <name type="common">Black soldier fly</name>
    <dbReference type="NCBI Taxonomy" id="343691"/>
    <lineage>
        <taxon>Eukaryota</taxon>
        <taxon>Metazoa</taxon>
        <taxon>Ecdysozoa</taxon>
        <taxon>Arthropoda</taxon>
        <taxon>Hexapoda</taxon>
        <taxon>Insecta</taxon>
        <taxon>Pterygota</taxon>
        <taxon>Neoptera</taxon>
        <taxon>Endopterygota</taxon>
        <taxon>Diptera</taxon>
        <taxon>Brachycera</taxon>
        <taxon>Stratiomyomorpha</taxon>
        <taxon>Stratiomyidae</taxon>
        <taxon>Hermetiinae</taxon>
        <taxon>Hermetia</taxon>
    </lineage>
</organism>
<evidence type="ECO:0000256" key="1">
    <source>
        <dbReference type="ARBA" id="ARBA00006056"/>
    </source>
</evidence>
<evidence type="ECO:0000313" key="4">
    <source>
        <dbReference type="Proteomes" id="UP000594454"/>
    </source>
</evidence>
<dbReference type="Pfam" id="PF02615">
    <property type="entry name" value="Ldh_2"/>
    <property type="match status" value="1"/>
</dbReference>
<dbReference type="InterPro" id="IPR003767">
    <property type="entry name" value="Malate/L-lactate_DH-like"/>
</dbReference>
<dbReference type="InterPro" id="IPR036111">
    <property type="entry name" value="Mal/L-sulfo/L-lacto_DH-like_sf"/>
</dbReference>
<dbReference type="OrthoDB" id="7881616at2759"/>
<proteinExistence type="inferred from homology"/>
<protein>
    <recommendedName>
        <fullName evidence="5">Malate dehydrogenase</fullName>
    </recommendedName>
</protein>
<dbReference type="InterPro" id="IPR043143">
    <property type="entry name" value="Mal/L-sulf/L-lact_DH-like_NADP"/>
</dbReference>
<dbReference type="InterPro" id="IPR043144">
    <property type="entry name" value="Mal/L-sulf/L-lact_DH-like_ah"/>
</dbReference>
<evidence type="ECO:0000256" key="2">
    <source>
        <dbReference type="ARBA" id="ARBA00023002"/>
    </source>
</evidence>
<gene>
    <name evidence="3" type="ORF">HERILL_LOCUS6205</name>
</gene>
<dbReference type="Proteomes" id="UP000594454">
    <property type="component" value="Chromosome 2"/>
</dbReference>
<dbReference type="Gene3D" id="1.10.1530.10">
    <property type="match status" value="1"/>
</dbReference>
<dbReference type="PANTHER" id="PTHR11091">
    <property type="entry name" value="OXIDOREDUCTASE-RELATED"/>
    <property type="match status" value="1"/>
</dbReference>
<accession>A0A7R8UMG3</accession>
<evidence type="ECO:0000313" key="3">
    <source>
        <dbReference type="EMBL" id="CAD7083232.1"/>
    </source>
</evidence>
<evidence type="ECO:0008006" key="5">
    <source>
        <dbReference type="Google" id="ProtNLM"/>
    </source>
</evidence>
<keyword evidence="4" id="KW-1185">Reference proteome</keyword>
<dbReference type="Gene3D" id="3.30.1370.60">
    <property type="entry name" value="Hypothetical oxidoreductase yiak, domain 2"/>
    <property type="match status" value="1"/>
</dbReference>
<dbReference type="EMBL" id="LR899010">
    <property type="protein sequence ID" value="CAD7083232.1"/>
    <property type="molecule type" value="Genomic_DNA"/>
</dbReference>